<sequence>MGEFDFTYILPENFEKRVVQYLLQLANRQLAEAFQHCKYEYEDVGLAYYAGLRGDNWNKRALDFTFEGADKDISVLKRADKKLKDAIGKALKPSESGFLIRNVVYFDVDVSLEDVASPSSNEERLNCDIQTAKNVLNDLVQIGERVCWNALFNAESSENSINDYFRDMFFAKGYLEVKDQSRHGVSASGKDAAEVDILLTKDGKEIGIFEGMKLNSINADYIDRHINKSITNYNALGTATFIVAYVNSANFEAFWERYSEHILHYDFPLQIKENFSPLVHPNAATRIASMILTRDGFDFPVYFIALKIS</sequence>
<evidence type="ECO:0000313" key="2">
    <source>
        <dbReference type="Proteomes" id="UP000095390"/>
    </source>
</evidence>
<dbReference type="EMBL" id="CYYC01000034">
    <property type="protein sequence ID" value="CUN13126.1"/>
    <property type="molecule type" value="Genomic_DNA"/>
</dbReference>
<name>A0A173UFK7_9FIRM</name>
<dbReference type="RefSeq" id="WP_055183152.1">
    <property type="nucleotide sequence ID" value="NZ_CYYC01000034.1"/>
</dbReference>
<proteinExistence type="predicted"/>
<evidence type="ECO:0008006" key="3">
    <source>
        <dbReference type="Google" id="ProtNLM"/>
    </source>
</evidence>
<reference evidence="1 2" key="1">
    <citation type="submission" date="2015-09" db="EMBL/GenBank/DDBJ databases">
        <authorList>
            <consortium name="Pathogen Informatics"/>
        </authorList>
    </citation>
    <scope>NUCLEOTIDE SEQUENCE [LARGE SCALE GENOMIC DNA]</scope>
    <source>
        <strain evidence="1 2">2789STDY5834966</strain>
    </source>
</reference>
<evidence type="ECO:0000313" key="1">
    <source>
        <dbReference type="EMBL" id="CUN13126.1"/>
    </source>
</evidence>
<protein>
    <recommendedName>
        <fullName evidence="3">Restriction endonuclease</fullName>
    </recommendedName>
</protein>
<gene>
    <name evidence="1" type="ORF">ERS852578_02377</name>
</gene>
<dbReference type="Proteomes" id="UP000095390">
    <property type="component" value="Unassembled WGS sequence"/>
</dbReference>
<dbReference type="OrthoDB" id="1551470at2"/>
<organism evidence="1 2">
    <name type="scientific">Anaerobutyricum hallii</name>
    <dbReference type="NCBI Taxonomy" id="39488"/>
    <lineage>
        <taxon>Bacteria</taxon>
        <taxon>Bacillati</taxon>
        <taxon>Bacillota</taxon>
        <taxon>Clostridia</taxon>
        <taxon>Lachnospirales</taxon>
        <taxon>Lachnospiraceae</taxon>
        <taxon>Anaerobutyricum</taxon>
    </lineage>
</organism>
<dbReference type="AlphaFoldDB" id="A0A173UFK7"/>
<accession>A0A173UFK7</accession>